<evidence type="ECO:0000313" key="2">
    <source>
        <dbReference type="Proteomes" id="UP000324800"/>
    </source>
</evidence>
<protein>
    <submittedName>
        <fullName evidence="1">Uncharacterized protein</fullName>
    </submittedName>
</protein>
<dbReference type="EMBL" id="SNRW01001206">
    <property type="protein sequence ID" value="KAA6397320.1"/>
    <property type="molecule type" value="Genomic_DNA"/>
</dbReference>
<dbReference type="OrthoDB" id="10058284at2759"/>
<comment type="caution">
    <text evidence="1">The sequence shown here is derived from an EMBL/GenBank/DDBJ whole genome shotgun (WGS) entry which is preliminary data.</text>
</comment>
<organism evidence="1 2">
    <name type="scientific">Streblomastix strix</name>
    <dbReference type="NCBI Taxonomy" id="222440"/>
    <lineage>
        <taxon>Eukaryota</taxon>
        <taxon>Metamonada</taxon>
        <taxon>Preaxostyla</taxon>
        <taxon>Oxymonadida</taxon>
        <taxon>Streblomastigidae</taxon>
        <taxon>Streblomastix</taxon>
    </lineage>
</organism>
<dbReference type="AlphaFoldDB" id="A0A5J4WQX8"/>
<accession>A0A5J4WQX8</accession>
<sequence length="230" mass="26649">MFNFNKNKRSAAIAPIVDKVLKLAEQFRITIDANHIPGLSNSIPDSLSRLFRCGNYAIKRDVLMKTFQEFGIQISINIFAIRANRQRTSETFQESQERVSSICRFYSTRLAQSEMLCRKRKDNKIKDLPKWEHLSPISRKETKKQRLGTATWIDSPFLVGERTKKIFSDNCYKLEDQVPTQQTEQFLTGQANGVNTFQGSHCLQDTSRGSINSLRIFQILWNHRTSQRTI</sequence>
<reference evidence="1 2" key="1">
    <citation type="submission" date="2019-03" db="EMBL/GenBank/DDBJ databases">
        <title>Single cell metagenomics reveals metabolic interactions within the superorganism composed of flagellate Streblomastix strix and complex community of Bacteroidetes bacteria on its surface.</title>
        <authorList>
            <person name="Treitli S.C."/>
            <person name="Kolisko M."/>
            <person name="Husnik F."/>
            <person name="Keeling P."/>
            <person name="Hampl V."/>
        </authorList>
    </citation>
    <scope>NUCLEOTIDE SEQUENCE [LARGE SCALE GENOMIC DNA]</scope>
    <source>
        <strain evidence="1">ST1C</strain>
    </source>
</reference>
<proteinExistence type="predicted"/>
<name>A0A5J4WQX8_9EUKA</name>
<evidence type="ECO:0000313" key="1">
    <source>
        <dbReference type="EMBL" id="KAA6397320.1"/>
    </source>
</evidence>
<gene>
    <name evidence="1" type="ORF">EZS28_007149</name>
</gene>
<dbReference type="Proteomes" id="UP000324800">
    <property type="component" value="Unassembled WGS sequence"/>
</dbReference>